<dbReference type="Gene3D" id="1.10.287.950">
    <property type="entry name" value="Methyl-accepting chemotaxis protein"/>
    <property type="match status" value="1"/>
</dbReference>
<gene>
    <name evidence="7" type="ORF">FE263_01505</name>
</gene>
<comment type="similarity">
    <text evidence="2">Belongs to the methyl-accepting chemotaxis (MCP) protein family.</text>
</comment>
<evidence type="ECO:0000256" key="1">
    <source>
        <dbReference type="ARBA" id="ARBA00023224"/>
    </source>
</evidence>
<evidence type="ECO:0000313" key="8">
    <source>
        <dbReference type="Proteomes" id="UP000305654"/>
    </source>
</evidence>
<dbReference type="SUPFAM" id="SSF141371">
    <property type="entry name" value="PilZ domain-like"/>
    <property type="match status" value="1"/>
</dbReference>
<dbReference type="SMART" id="SM00304">
    <property type="entry name" value="HAMP"/>
    <property type="match status" value="1"/>
</dbReference>
<accession>A0A5R9JBL1</accession>
<evidence type="ECO:0000256" key="4">
    <source>
        <dbReference type="SAM" id="Phobius"/>
    </source>
</evidence>
<dbReference type="InterPro" id="IPR009875">
    <property type="entry name" value="PilZ_domain"/>
</dbReference>
<evidence type="ECO:0000256" key="2">
    <source>
        <dbReference type="ARBA" id="ARBA00029447"/>
    </source>
</evidence>
<keyword evidence="1 3" id="KW-0807">Transducer</keyword>
<keyword evidence="4" id="KW-1133">Transmembrane helix</keyword>
<dbReference type="Gene3D" id="6.10.340.10">
    <property type="match status" value="1"/>
</dbReference>
<dbReference type="InterPro" id="IPR004089">
    <property type="entry name" value="MCPsignal_dom"/>
</dbReference>
<proteinExistence type="inferred from homology"/>
<dbReference type="RefSeq" id="WP_138324180.1">
    <property type="nucleotide sequence ID" value="NZ_VCDI01000001.1"/>
</dbReference>
<reference evidence="7 8" key="1">
    <citation type="submission" date="2019-05" db="EMBL/GenBank/DDBJ databases">
        <authorList>
            <person name="Pankratov T."/>
            <person name="Grouzdev D."/>
        </authorList>
    </citation>
    <scope>NUCLEOTIDE SEQUENCE [LARGE SCALE GENOMIC DNA]</scope>
    <source>
        <strain evidence="7 8">KEBCLARHB70R</strain>
    </source>
</reference>
<dbReference type="SMART" id="SM00283">
    <property type="entry name" value="MA"/>
    <property type="match status" value="1"/>
</dbReference>
<dbReference type="InterPro" id="IPR003660">
    <property type="entry name" value="HAMP_dom"/>
</dbReference>
<dbReference type="AlphaFoldDB" id="A0A5R9JBL1"/>
<sequence length="676" mass="72085">MSIRIKLLLIMGMLAATLLGVCWLTSTISRQQRQLTQEAMRRSHTLTADLIPLEQAINLMQVDVIQVQQFLTDASATHHTDGFDDAERYSRDFARQVVVIDRLLSNLAAGGGHDTAEVRSGIDRIAAGFAPYRDLGVHMAHSYIDSGIAAGNVYMERFDPVSDELFKKLDVQLKAVGDAVASGSAAAGASLDRVGLLTERLHRLMALFAAIGVVATLASLFLTTLLITRPLALLTRLMHRLAGGDEQIVLPARHARDEIGRMIAALSVFRASAIEVKRLASQQEIERGRGDAERVAALRGMADAIEAETVRALTMVDERSGVMALAADRMTASAARTGVSAESAATAALDARSSSGIMAAAAEDLSGSIREISVQVDRSTEVVRRAVLAGEETRETIARLDRKVAEIGIVADMIREIARKTNLLALNATIEAARAGAAGKGFAVVASEVKALAMQTATSTEEIGRHLGEVRLATTASVSAVARIGSSITEIDGIAHMIAGAVEKQGVITVAIAHKVAQTGIATGEMTSRVGELRQESEQNGLLANEVQHGTAALTAAVAELRQAVVRVVRTSANEVDRRLVPRYDVDLPCRLSLPGQSPFTARLVDLSIHGARVGSEHRLKKFTSGTLAIDGIPGSLPFQVHNLYAEAFGIDFDRTPALQASVQATLDRIKPRQIA</sequence>
<dbReference type="PROSITE" id="PS50885">
    <property type="entry name" value="HAMP"/>
    <property type="match status" value="1"/>
</dbReference>
<protein>
    <submittedName>
        <fullName evidence="7">Methyl-accepting chemotaxis protein</fullName>
    </submittedName>
</protein>
<feature type="domain" description="Methyl-accepting transducer" evidence="5">
    <location>
        <begin position="312"/>
        <end position="555"/>
    </location>
</feature>
<feature type="transmembrane region" description="Helical" evidence="4">
    <location>
        <begin position="204"/>
        <end position="228"/>
    </location>
</feature>
<evidence type="ECO:0000259" key="6">
    <source>
        <dbReference type="PROSITE" id="PS50885"/>
    </source>
</evidence>
<keyword evidence="8" id="KW-1185">Reference proteome</keyword>
<comment type="caution">
    <text evidence="7">The sequence shown here is derived from an EMBL/GenBank/DDBJ whole genome shotgun (WGS) entry which is preliminary data.</text>
</comment>
<dbReference type="Pfam" id="PF00015">
    <property type="entry name" value="MCPsignal"/>
    <property type="match status" value="1"/>
</dbReference>
<dbReference type="EMBL" id="VCDI01000001">
    <property type="protein sequence ID" value="TLU73927.1"/>
    <property type="molecule type" value="Genomic_DNA"/>
</dbReference>
<evidence type="ECO:0000256" key="3">
    <source>
        <dbReference type="PROSITE-ProRule" id="PRU00284"/>
    </source>
</evidence>
<dbReference type="SUPFAM" id="SSF58104">
    <property type="entry name" value="Methyl-accepting chemotaxis protein (MCP) signaling domain"/>
    <property type="match status" value="1"/>
</dbReference>
<dbReference type="GO" id="GO:0035438">
    <property type="term" value="F:cyclic-di-GMP binding"/>
    <property type="evidence" value="ECO:0007669"/>
    <property type="project" value="InterPro"/>
</dbReference>
<dbReference type="PANTHER" id="PTHR32089">
    <property type="entry name" value="METHYL-ACCEPTING CHEMOTAXIS PROTEIN MCPB"/>
    <property type="match status" value="1"/>
</dbReference>
<feature type="domain" description="HAMP" evidence="6">
    <location>
        <begin position="225"/>
        <end position="278"/>
    </location>
</feature>
<dbReference type="Pfam" id="PF00672">
    <property type="entry name" value="HAMP"/>
    <property type="match status" value="1"/>
</dbReference>
<dbReference type="Pfam" id="PF07238">
    <property type="entry name" value="PilZ"/>
    <property type="match status" value="1"/>
</dbReference>
<dbReference type="PANTHER" id="PTHR32089:SF112">
    <property type="entry name" value="LYSOZYME-LIKE PROTEIN-RELATED"/>
    <property type="match status" value="1"/>
</dbReference>
<dbReference type="Proteomes" id="UP000305654">
    <property type="component" value="Unassembled WGS sequence"/>
</dbReference>
<keyword evidence="4" id="KW-0812">Transmembrane</keyword>
<evidence type="ECO:0000259" key="5">
    <source>
        <dbReference type="PROSITE" id="PS50111"/>
    </source>
</evidence>
<name>A0A5R9JBL1_9PROT</name>
<dbReference type="GO" id="GO:0007165">
    <property type="term" value="P:signal transduction"/>
    <property type="evidence" value="ECO:0007669"/>
    <property type="project" value="UniProtKB-KW"/>
</dbReference>
<dbReference type="PROSITE" id="PS50111">
    <property type="entry name" value="CHEMOTAXIS_TRANSDUC_2"/>
    <property type="match status" value="1"/>
</dbReference>
<organism evidence="7 8">
    <name type="scientific">Lichenicoccus roseus</name>
    <dbReference type="NCBI Taxonomy" id="2683649"/>
    <lineage>
        <taxon>Bacteria</taxon>
        <taxon>Pseudomonadati</taxon>
        <taxon>Pseudomonadota</taxon>
        <taxon>Alphaproteobacteria</taxon>
        <taxon>Acetobacterales</taxon>
        <taxon>Acetobacteraceae</taxon>
        <taxon>Lichenicoccus</taxon>
    </lineage>
</organism>
<dbReference type="GO" id="GO:0016020">
    <property type="term" value="C:membrane"/>
    <property type="evidence" value="ECO:0007669"/>
    <property type="project" value="InterPro"/>
</dbReference>
<dbReference type="OrthoDB" id="7295762at2"/>
<evidence type="ECO:0000313" key="7">
    <source>
        <dbReference type="EMBL" id="TLU73927.1"/>
    </source>
</evidence>
<keyword evidence="4" id="KW-0472">Membrane</keyword>